<evidence type="ECO:0000313" key="3">
    <source>
        <dbReference type="Proteomes" id="UP000516173"/>
    </source>
</evidence>
<dbReference type="AlphaFoldDB" id="A0A7G1KPR7"/>
<dbReference type="SMART" id="SM00530">
    <property type="entry name" value="HTH_XRE"/>
    <property type="match status" value="1"/>
</dbReference>
<dbReference type="InterPro" id="IPR001387">
    <property type="entry name" value="Cro/C1-type_HTH"/>
</dbReference>
<dbReference type="Proteomes" id="UP000516173">
    <property type="component" value="Chromosome"/>
</dbReference>
<dbReference type="Pfam" id="PF19054">
    <property type="entry name" value="DUF5753"/>
    <property type="match status" value="1"/>
</dbReference>
<dbReference type="KEGG" id="nwl:NWFMUON74_39550"/>
<dbReference type="GeneID" id="80348452"/>
<evidence type="ECO:0000313" key="2">
    <source>
        <dbReference type="EMBL" id="BCK56183.1"/>
    </source>
</evidence>
<dbReference type="InterPro" id="IPR043917">
    <property type="entry name" value="DUF5753"/>
</dbReference>
<gene>
    <name evidence="2" type="ORF">NWFMUON74_39550</name>
</gene>
<dbReference type="Pfam" id="PF13560">
    <property type="entry name" value="HTH_31"/>
    <property type="match status" value="1"/>
</dbReference>
<dbReference type="Gene3D" id="1.10.260.40">
    <property type="entry name" value="lambda repressor-like DNA-binding domains"/>
    <property type="match status" value="1"/>
</dbReference>
<dbReference type="RefSeq" id="WP_187683304.1">
    <property type="nucleotide sequence ID" value="NZ_AP023396.1"/>
</dbReference>
<dbReference type="InterPro" id="IPR010982">
    <property type="entry name" value="Lambda_DNA-bd_dom_sf"/>
</dbReference>
<dbReference type="SUPFAM" id="SSF47413">
    <property type="entry name" value="lambda repressor-like DNA-binding domains"/>
    <property type="match status" value="1"/>
</dbReference>
<dbReference type="CDD" id="cd00093">
    <property type="entry name" value="HTH_XRE"/>
    <property type="match status" value="1"/>
</dbReference>
<accession>A0A7G1KPR7</accession>
<keyword evidence="3" id="KW-1185">Reference proteome</keyword>
<proteinExistence type="predicted"/>
<name>A0A7G1KPR7_9NOCA</name>
<protein>
    <submittedName>
        <fullName evidence="2">Transcriptional regulator</fullName>
    </submittedName>
</protein>
<evidence type="ECO:0000259" key="1">
    <source>
        <dbReference type="PROSITE" id="PS50943"/>
    </source>
</evidence>
<dbReference type="PROSITE" id="PS50943">
    <property type="entry name" value="HTH_CROC1"/>
    <property type="match status" value="1"/>
</dbReference>
<organism evidence="2 3">
    <name type="scientific">Nocardia wallacei</name>
    <dbReference type="NCBI Taxonomy" id="480035"/>
    <lineage>
        <taxon>Bacteria</taxon>
        <taxon>Bacillati</taxon>
        <taxon>Actinomycetota</taxon>
        <taxon>Actinomycetes</taxon>
        <taxon>Mycobacteriales</taxon>
        <taxon>Nocardiaceae</taxon>
        <taxon>Nocardia</taxon>
    </lineage>
</organism>
<dbReference type="GO" id="GO:0003677">
    <property type="term" value="F:DNA binding"/>
    <property type="evidence" value="ECO:0007669"/>
    <property type="project" value="InterPro"/>
</dbReference>
<sequence>MTSSIQQQREALGGRLRELRRSAKLSGAELARRNGWHQTKISKIEYGRIKPSHDDIQAWCEHCNAVDQVPDLIASLENINAAYLEWRRVLGTGTKRRQLALVNLSENSAVIRIYNPHFIPGFLQTAEYAAKVLRNVSAFYQTPDDVDAGVAKRLERQQLLYGGNRRFHFLLGEQALYTNVGGKAVMAGQLDRLRAIVGLPRVTIGIVPRAAELPFAPTNFSMFDSKIVLVESITAEITVTQPREIQIYHQAFDTLVNKSVTGTKAQGLINKAARDGMAVDWHE</sequence>
<feature type="domain" description="HTH cro/C1-type" evidence="1">
    <location>
        <begin position="16"/>
        <end position="69"/>
    </location>
</feature>
<reference evidence="2 3" key="1">
    <citation type="submission" date="2020-08" db="EMBL/GenBank/DDBJ databases">
        <title>Genome Sequencing of Nocardia wallacei strain FMUON74 and assembly.</title>
        <authorList>
            <person name="Toyokawa M."/>
            <person name="Uesaka K."/>
        </authorList>
    </citation>
    <scope>NUCLEOTIDE SEQUENCE [LARGE SCALE GENOMIC DNA]</scope>
    <source>
        <strain evidence="2 3">FMUON74</strain>
    </source>
</reference>
<dbReference type="EMBL" id="AP023396">
    <property type="protein sequence ID" value="BCK56183.1"/>
    <property type="molecule type" value="Genomic_DNA"/>
</dbReference>